<gene>
    <name evidence="10" type="ORF">KUDE01_009106</name>
</gene>
<dbReference type="Pfam" id="PF13359">
    <property type="entry name" value="DDE_Tnp_4"/>
    <property type="match status" value="1"/>
</dbReference>
<dbReference type="GO" id="GO:0005634">
    <property type="term" value="C:nucleus"/>
    <property type="evidence" value="ECO:0007669"/>
    <property type="project" value="UniProtKB-SubCell"/>
</dbReference>
<keyword evidence="7" id="KW-0539">Nucleus</keyword>
<feature type="region of interest" description="Disordered" evidence="8">
    <location>
        <begin position="238"/>
        <end position="260"/>
    </location>
</feature>
<dbReference type="InterPro" id="IPR027806">
    <property type="entry name" value="HARBI1_dom"/>
</dbReference>
<proteinExistence type="inferred from homology"/>
<keyword evidence="4" id="KW-0540">Nuclease</keyword>
<evidence type="ECO:0000256" key="7">
    <source>
        <dbReference type="ARBA" id="ARBA00023242"/>
    </source>
</evidence>
<evidence type="ECO:0000313" key="11">
    <source>
        <dbReference type="Proteomes" id="UP001228049"/>
    </source>
</evidence>
<evidence type="ECO:0000256" key="1">
    <source>
        <dbReference type="ARBA" id="ARBA00001968"/>
    </source>
</evidence>
<dbReference type="InterPro" id="IPR045249">
    <property type="entry name" value="HARBI1-like"/>
</dbReference>
<evidence type="ECO:0000256" key="5">
    <source>
        <dbReference type="ARBA" id="ARBA00022723"/>
    </source>
</evidence>
<keyword evidence="6" id="KW-0378">Hydrolase</keyword>
<dbReference type="GO" id="GO:0004518">
    <property type="term" value="F:nuclease activity"/>
    <property type="evidence" value="ECO:0007669"/>
    <property type="project" value="UniProtKB-KW"/>
</dbReference>
<evidence type="ECO:0000256" key="3">
    <source>
        <dbReference type="ARBA" id="ARBA00006958"/>
    </source>
</evidence>
<accession>A0AAD9FPE3</accession>
<name>A0AAD9FPE3_DISEL</name>
<comment type="subcellular location">
    <subcellularLocation>
        <location evidence="2">Nucleus</location>
    </subcellularLocation>
</comment>
<dbReference type="PANTHER" id="PTHR22930:SF267">
    <property type="entry name" value="NUCLEASE HARBI1-RELATED"/>
    <property type="match status" value="1"/>
</dbReference>
<sequence length="260" mass="28200">MADLAQLEDLANGRVRRERNFRDQQDLLANDDEWLMSRFRLPRAVLLELCAVLGPALQRSTQSPSAASPTVRDGWLLGDSGYPLKRWLITPFHNPQSAEERQFNARHSQARAVVERTIGLLKGRWRCLDAIGGKLSYKPDKVCQIVRACAVLHNLAQLNNVPLPPEAACAQEEPDPLPQAFAQKTLVHCNSVWMTASVRTRPLLEGCTGGAVETPGLDARGAVETPGLDARAAVETPGLDARAAVETPGLDTGSSVDGSP</sequence>
<evidence type="ECO:0000256" key="8">
    <source>
        <dbReference type="SAM" id="MobiDB-lite"/>
    </source>
</evidence>
<comment type="cofactor">
    <cofactor evidence="1">
        <name>a divalent metal cation</name>
        <dbReference type="ChEBI" id="CHEBI:60240"/>
    </cofactor>
</comment>
<keyword evidence="11" id="KW-1185">Reference proteome</keyword>
<evidence type="ECO:0000256" key="2">
    <source>
        <dbReference type="ARBA" id="ARBA00004123"/>
    </source>
</evidence>
<comment type="similarity">
    <text evidence="3">Belongs to the HARBI1 family.</text>
</comment>
<keyword evidence="5" id="KW-0479">Metal-binding</keyword>
<dbReference type="AlphaFoldDB" id="A0AAD9FPE3"/>
<dbReference type="Proteomes" id="UP001228049">
    <property type="component" value="Unassembled WGS sequence"/>
</dbReference>
<organism evidence="10 11">
    <name type="scientific">Dissostichus eleginoides</name>
    <name type="common">Patagonian toothfish</name>
    <name type="synonym">Dissostichus amissus</name>
    <dbReference type="NCBI Taxonomy" id="100907"/>
    <lineage>
        <taxon>Eukaryota</taxon>
        <taxon>Metazoa</taxon>
        <taxon>Chordata</taxon>
        <taxon>Craniata</taxon>
        <taxon>Vertebrata</taxon>
        <taxon>Euteleostomi</taxon>
        <taxon>Actinopterygii</taxon>
        <taxon>Neopterygii</taxon>
        <taxon>Teleostei</taxon>
        <taxon>Neoteleostei</taxon>
        <taxon>Acanthomorphata</taxon>
        <taxon>Eupercaria</taxon>
        <taxon>Perciformes</taxon>
        <taxon>Notothenioidei</taxon>
        <taxon>Nototheniidae</taxon>
        <taxon>Dissostichus</taxon>
    </lineage>
</organism>
<comment type="caution">
    <text evidence="10">The sequence shown here is derived from an EMBL/GenBank/DDBJ whole genome shotgun (WGS) entry which is preliminary data.</text>
</comment>
<dbReference type="GO" id="GO:0046872">
    <property type="term" value="F:metal ion binding"/>
    <property type="evidence" value="ECO:0007669"/>
    <property type="project" value="UniProtKB-KW"/>
</dbReference>
<dbReference type="EMBL" id="JASDAP010000001">
    <property type="protein sequence ID" value="KAK1906710.1"/>
    <property type="molecule type" value="Genomic_DNA"/>
</dbReference>
<protein>
    <submittedName>
        <fullName evidence="10">Nuclease HARBI1</fullName>
    </submittedName>
</protein>
<evidence type="ECO:0000256" key="4">
    <source>
        <dbReference type="ARBA" id="ARBA00022722"/>
    </source>
</evidence>
<feature type="domain" description="DDE Tnp4" evidence="9">
    <location>
        <begin position="71"/>
        <end position="154"/>
    </location>
</feature>
<dbReference type="PANTHER" id="PTHR22930">
    <property type="match status" value="1"/>
</dbReference>
<feature type="non-terminal residue" evidence="10">
    <location>
        <position position="1"/>
    </location>
</feature>
<evidence type="ECO:0000313" key="10">
    <source>
        <dbReference type="EMBL" id="KAK1906710.1"/>
    </source>
</evidence>
<reference evidence="10" key="1">
    <citation type="submission" date="2023-04" db="EMBL/GenBank/DDBJ databases">
        <title>Chromosome-level genome of Chaenocephalus aceratus.</title>
        <authorList>
            <person name="Park H."/>
        </authorList>
    </citation>
    <scope>NUCLEOTIDE SEQUENCE</scope>
    <source>
        <strain evidence="10">DE</strain>
        <tissue evidence="10">Muscle</tissue>
    </source>
</reference>
<evidence type="ECO:0000259" key="9">
    <source>
        <dbReference type="Pfam" id="PF13359"/>
    </source>
</evidence>
<evidence type="ECO:0000256" key="6">
    <source>
        <dbReference type="ARBA" id="ARBA00022801"/>
    </source>
</evidence>
<dbReference type="GO" id="GO:0016787">
    <property type="term" value="F:hydrolase activity"/>
    <property type="evidence" value="ECO:0007669"/>
    <property type="project" value="UniProtKB-KW"/>
</dbReference>